<protein>
    <submittedName>
        <fullName evidence="5">ABC transporter ATP-binding protein</fullName>
    </submittedName>
</protein>
<dbReference type="InterPro" id="IPR037118">
    <property type="entry name" value="Val-tRNA_synth_C_sf"/>
</dbReference>
<dbReference type="InterPro" id="IPR032781">
    <property type="entry name" value="ABC_tran_Xtn"/>
</dbReference>
<dbReference type="Pfam" id="PF00005">
    <property type="entry name" value="ABC_tran"/>
    <property type="match status" value="2"/>
</dbReference>
<dbReference type="PANTHER" id="PTHR42855:SF1">
    <property type="entry name" value="ABC TRANSPORTER DOMAIN-CONTAINING PROTEIN"/>
    <property type="match status" value="1"/>
</dbReference>
<accession>A0A7I8E1F1</accession>
<dbReference type="InterPro" id="IPR027417">
    <property type="entry name" value="P-loop_NTPase"/>
</dbReference>
<dbReference type="SMART" id="SM00382">
    <property type="entry name" value="AAA"/>
    <property type="match status" value="2"/>
</dbReference>
<dbReference type="Gene3D" id="3.40.50.300">
    <property type="entry name" value="P-loop containing nucleotide triphosphate hydrolases"/>
    <property type="match status" value="2"/>
</dbReference>
<dbReference type="InterPro" id="IPR003593">
    <property type="entry name" value="AAA+_ATPase"/>
</dbReference>
<dbReference type="EMBL" id="AP024085">
    <property type="protein sequence ID" value="BCL58106.1"/>
    <property type="molecule type" value="Genomic_DNA"/>
</dbReference>
<dbReference type="Pfam" id="PF12848">
    <property type="entry name" value="ABC_tran_Xtn"/>
    <property type="match status" value="1"/>
</dbReference>
<dbReference type="GO" id="GO:0005524">
    <property type="term" value="F:ATP binding"/>
    <property type="evidence" value="ECO:0007669"/>
    <property type="project" value="UniProtKB-KW"/>
</dbReference>
<dbReference type="GO" id="GO:0016887">
    <property type="term" value="F:ATP hydrolysis activity"/>
    <property type="evidence" value="ECO:0007669"/>
    <property type="project" value="InterPro"/>
</dbReference>
<dbReference type="Proteomes" id="UP000593842">
    <property type="component" value="Chromosome"/>
</dbReference>
<gene>
    <name evidence="5" type="ORF">Fi14EGH31_18180</name>
</gene>
<dbReference type="AlphaFoldDB" id="A0A7I8E1F1"/>
<evidence type="ECO:0000313" key="5">
    <source>
        <dbReference type="EMBL" id="BCL58106.1"/>
    </source>
</evidence>
<dbReference type="GO" id="GO:0003677">
    <property type="term" value="F:DNA binding"/>
    <property type="evidence" value="ECO:0007669"/>
    <property type="project" value="InterPro"/>
</dbReference>
<dbReference type="Gene3D" id="1.10.287.380">
    <property type="entry name" value="Valyl-tRNA synthetase, C-terminal domain"/>
    <property type="match status" value="1"/>
</dbReference>
<feature type="domain" description="ABC transporter" evidence="4">
    <location>
        <begin position="280"/>
        <end position="505"/>
    </location>
</feature>
<dbReference type="KEGG" id="fit:Fi14EGH31_18180"/>
<keyword evidence="3" id="KW-0175">Coiled coil</keyword>
<organism evidence="5 6">
    <name type="scientific">Faecalibacillus intestinalis</name>
    <dbReference type="NCBI Taxonomy" id="1982626"/>
    <lineage>
        <taxon>Bacteria</taxon>
        <taxon>Bacillati</taxon>
        <taxon>Bacillota</taxon>
        <taxon>Erysipelotrichia</taxon>
        <taxon>Erysipelotrichales</taxon>
        <taxon>Coprobacillaceae</taxon>
        <taxon>Faecalibacillus</taxon>
    </lineage>
</organism>
<dbReference type="InterPro" id="IPR003439">
    <property type="entry name" value="ABC_transporter-like_ATP-bd"/>
</dbReference>
<name>A0A7I8E1F1_9FIRM</name>
<keyword evidence="2 5" id="KW-0067">ATP-binding</keyword>
<reference evidence="6" key="1">
    <citation type="submission" date="2020-09" db="EMBL/GenBank/DDBJ databases">
        <title>Complete genome sequencing of Faecalibacillus intestinalis strain 14EGH31.</title>
        <authorList>
            <person name="Sakamoto M."/>
            <person name="Murakami T."/>
            <person name="Mori H."/>
        </authorList>
    </citation>
    <scope>NUCLEOTIDE SEQUENCE [LARGE SCALE GENOMIC DNA]</scope>
    <source>
        <strain evidence="6">14EGH31</strain>
    </source>
</reference>
<feature type="coiled-coil region" evidence="3">
    <location>
        <begin position="521"/>
        <end position="571"/>
    </location>
</feature>
<dbReference type="InterPro" id="IPR017871">
    <property type="entry name" value="ABC_transporter-like_CS"/>
</dbReference>
<dbReference type="CDD" id="cd03221">
    <property type="entry name" value="ABCF_EF-3"/>
    <property type="match status" value="2"/>
</dbReference>
<evidence type="ECO:0000313" key="6">
    <source>
        <dbReference type="Proteomes" id="UP000593842"/>
    </source>
</evidence>
<dbReference type="PROSITE" id="PS50893">
    <property type="entry name" value="ABC_TRANSPORTER_2"/>
    <property type="match status" value="2"/>
</dbReference>
<dbReference type="SUPFAM" id="SSF52540">
    <property type="entry name" value="P-loop containing nucleoside triphosphate hydrolases"/>
    <property type="match status" value="2"/>
</dbReference>
<evidence type="ECO:0000256" key="2">
    <source>
        <dbReference type="ARBA" id="ARBA00022840"/>
    </source>
</evidence>
<dbReference type="PROSITE" id="PS00211">
    <property type="entry name" value="ABC_TRANSPORTER_1"/>
    <property type="match status" value="1"/>
</dbReference>
<sequence>MKMLVSMTDITKYNGERCILDQIELHIEDKDKIGILGVNGTGKSTLLKIISGIEDYQGKMTYQKDLRINYLPQTPLYNEMDTIMETVYKQIDSKDIHDFEIKAQLGKFGIYDENQKIKELSGGQLKRVALAIALMKPCDLLILDEPTNHLDNSMIEYLEKFLIKWSKGLLMVTHDRYFLERVVNRIVEIDHGQVYNYEANYSKYLELKQLRLETQLSSQRKRKLFLKKELEWVRAGVQARTTKSKDRLQRFEELSKVKDIEVNGKIEMIHTFSRLGKKTIELNQISKSFGQRKLFDEFSYMFKQHDRIGILGDNGTGKSTLLNILTGSLKSDTGYVEIGETVRFGYFKQGYDDLPMNKKVIDYIQEISNDFKVDGQGLSAKDMLERFLFDARLQHTPISRLSGGERRRLYLLRVLMMMPNVLVLDEPTNDLDIDTLNILEDYLDHFEGIIITVSHDRYFLDRICDGLFILQNQHIRYVNGGYSQNLDTSTKEEKEKGQGALAYKQSKQNKIKMTYMEKKEFEGIEDVIMDLETKLNEVEEKMNGVTDFKEIDELSKQRDEIQNQIDEKNERYLYLLELQEQIENQ</sequence>
<feature type="domain" description="ABC transporter" evidence="4">
    <location>
        <begin position="5"/>
        <end position="216"/>
    </location>
</feature>
<dbReference type="Pfam" id="PF16326">
    <property type="entry name" value="ABC_tran_CTD"/>
    <property type="match status" value="1"/>
</dbReference>
<evidence type="ECO:0000256" key="3">
    <source>
        <dbReference type="SAM" id="Coils"/>
    </source>
</evidence>
<evidence type="ECO:0000259" key="4">
    <source>
        <dbReference type="PROSITE" id="PS50893"/>
    </source>
</evidence>
<keyword evidence="1" id="KW-0547">Nucleotide-binding</keyword>
<dbReference type="InterPro" id="IPR051309">
    <property type="entry name" value="ABCF_ATPase"/>
</dbReference>
<dbReference type="InterPro" id="IPR032524">
    <property type="entry name" value="ABC_tran_C"/>
</dbReference>
<dbReference type="PANTHER" id="PTHR42855">
    <property type="entry name" value="ABC TRANSPORTER ATP-BINDING SUBUNIT"/>
    <property type="match status" value="1"/>
</dbReference>
<evidence type="ECO:0000256" key="1">
    <source>
        <dbReference type="ARBA" id="ARBA00022741"/>
    </source>
</evidence>
<proteinExistence type="predicted"/>